<keyword evidence="2" id="KW-0067">ATP-binding</keyword>
<dbReference type="OrthoDB" id="422220at2759"/>
<dbReference type="PANTHER" id="PTHR48103">
    <property type="entry name" value="MIDASIN-RELATED"/>
    <property type="match status" value="1"/>
</dbReference>
<evidence type="ECO:0000256" key="1">
    <source>
        <dbReference type="ARBA" id="ARBA00022741"/>
    </source>
</evidence>
<dbReference type="Gene3D" id="3.40.50.410">
    <property type="entry name" value="von Willebrand factor, type A domain"/>
    <property type="match status" value="1"/>
</dbReference>
<accession>A0A3P6R5S1</accession>
<feature type="domain" description="VWFA" evidence="3">
    <location>
        <begin position="12"/>
        <end position="183"/>
    </location>
</feature>
<dbReference type="InterPro" id="IPR002035">
    <property type="entry name" value="VWF_A"/>
</dbReference>
<dbReference type="SUPFAM" id="SSF53300">
    <property type="entry name" value="vWA-like"/>
    <property type="match status" value="1"/>
</dbReference>
<evidence type="ECO:0000313" key="5">
    <source>
        <dbReference type="Proteomes" id="UP000281553"/>
    </source>
</evidence>
<dbReference type="GO" id="GO:0030687">
    <property type="term" value="C:preribosome, large subunit precursor"/>
    <property type="evidence" value="ECO:0007669"/>
    <property type="project" value="TreeGrafter"/>
</dbReference>
<gene>
    <name evidence="4" type="ORF">DILT_LOCUS861</name>
</gene>
<dbReference type="EMBL" id="UYRU01004459">
    <property type="protein sequence ID" value="VDK37448.1"/>
    <property type="molecule type" value="Genomic_DNA"/>
</dbReference>
<dbReference type="Proteomes" id="UP000281553">
    <property type="component" value="Unassembled WGS sequence"/>
</dbReference>
<reference evidence="4 5" key="1">
    <citation type="submission" date="2018-11" db="EMBL/GenBank/DDBJ databases">
        <authorList>
            <consortium name="Pathogen Informatics"/>
        </authorList>
    </citation>
    <scope>NUCLEOTIDE SEQUENCE [LARGE SCALE GENOMIC DNA]</scope>
</reference>
<sequence length="199" mass="21517">MRRTQPNQRDYRILIAVDDSSSMADNLCRQMTFEALATVVSALHLLEAGKIGVCSFGESVRVVHGLGEPWSNEMGASMLSAFTFTQTRTLLTEPPSSTILSYAAVLLLLTSLSIMQSAGQGGSASRLPTSQLLLILSDGVFSEDPQSSTLQAAVRMARDANLFVVCIIIDDARKKVRTHLDAFLPGPRGGCFGPAQWPW</sequence>
<dbReference type="GO" id="GO:0000027">
    <property type="term" value="P:ribosomal large subunit assembly"/>
    <property type="evidence" value="ECO:0007669"/>
    <property type="project" value="TreeGrafter"/>
</dbReference>
<dbReference type="PANTHER" id="PTHR48103:SF2">
    <property type="entry name" value="MIDASIN"/>
    <property type="match status" value="1"/>
</dbReference>
<dbReference type="GO" id="GO:0005634">
    <property type="term" value="C:nucleus"/>
    <property type="evidence" value="ECO:0007669"/>
    <property type="project" value="TreeGrafter"/>
</dbReference>
<evidence type="ECO:0000256" key="2">
    <source>
        <dbReference type="ARBA" id="ARBA00022840"/>
    </source>
</evidence>
<dbReference type="PROSITE" id="PS50234">
    <property type="entry name" value="VWFA"/>
    <property type="match status" value="1"/>
</dbReference>
<protein>
    <recommendedName>
        <fullName evidence="3">VWFA domain-containing protein</fullName>
    </recommendedName>
</protein>
<proteinExistence type="predicted"/>
<evidence type="ECO:0000259" key="3">
    <source>
        <dbReference type="PROSITE" id="PS50234"/>
    </source>
</evidence>
<organism evidence="4 5">
    <name type="scientific">Dibothriocephalus latus</name>
    <name type="common">Fish tapeworm</name>
    <name type="synonym">Diphyllobothrium latum</name>
    <dbReference type="NCBI Taxonomy" id="60516"/>
    <lineage>
        <taxon>Eukaryota</taxon>
        <taxon>Metazoa</taxon>
        <taxon>Spiralia</taxon>
        <taxon>Lophotrochozoa</taxon>
        <taxon>Platyhelminthes</taxon>
        <taxon>Cestoda</taxon>
        <taxon>Eucestoda</taxon>
        <taxon>Diphyllobothriidea</taxon>
        <taxon>Diphyllobothriidae</taxon>
        <taxon>Dibothriocephalus</taxon>
    </lineage>
</organism>
<name>A0A3P6R5S1_DIBLA</name>
<evidence type="ECO:0000313" key="4">
    <source>
        <dbReference type="EMBL" id="VDK37448.1"/>
    </source>
</evidence>
<keyword evidence="5" id="KW-1185">Reference proteome</keyword>
<keyword evidence="1" id="KW-0547">Nucleotide-binding</keyword>
<dbReference type="InterPro" id="IPR036465">
    <property type="entry name" value="vWFA_dom_sf"/>
</dbReference>
<dbReference type="GO" id="GO:0005524">
    <property type="term" value="F:ATP binding"/>
    <property type="evidence" value="ECO:0007669"/>
    <property type="project" value="UniProtKB-KW"/>
</dbReference>
<dbReference type="GO" id="GO:0000055">
    <property type="term" value="P:ribosomal large subunit export from nucleus"/>
    <property type="evidence" value="ECO:0007669"/>
    <property type="project" value="TreeGrafter"/>
</dbReference>
<dbReference type="AlphaFoldDB" id="A0A3P6R5S1"/>